<dbReference type="GO" id="GO:0006508">
    <property type="term" value="P:proteolysis"/>
    <property type="evidence" value="ECO:0007669"/>
    <property type="project" value="InterPro"/>
</dbReference>
<dbReference type="GO" id="GO:0004252">
    <property type="term" value="F:serine-type endopeptidase activity"/>
    <property type="evidence" value="ECO:0007669"/>
    <property type="project" value="InterPro"/>
</dbReference>
<dbReference type="InterPro" id="IPR001314">
    <property type="entry name" value="Peptidase_S1A"/>
</dbReference>
<dbReference type="InterPro" id="IPR009003">
    <property type="entry name" value="Peptidase_S1_PA"/>
</dbReference>
<dbReference type="Gene3D" id="2.40.10.10">
    <property type="entry name" value="Trypsin-like serine proteases"/>
    <property type="match status" value="1"/>
</dbReference>
<dbReference type="InterPro" id="IPR001254">
    <property type="entry name" value="Trypsin_dom"/>
</dbReference>
<comment type="caution">
    <text evidence="3">The sequence shown here is derived from an EMBL/GenBank/DDBJ whole genome shotgun (WGS) entry which is preliminary data.</text>
</comment>
<evidence type="ECO:0000313" key="4">
    <source>
        <dbReference type="Proteomes" id="UP000284605"/>
    </source>
</evidence>
<dbReference type="PANTHER" id="PTHR24252:SF7">
    <property type="entry name" value="HYALIN"/>
    <property type="match status" value="1"/>
</dbReference>
<dbReference type="InterPro" id="IPR043504">
    <property type="entry name" value="Peptidase_S1_PA_chymotrypsin"/>
</dbReference>
<dbReference type="SMART" id="SM00020">
    <property type="entry name" value="Tryp_SPc"/>
    <property type="match status" value="1"/>
</dbReference>
<dbReference type="PROSITE" id="PS50240">
    <property type="entry name" value="TRYPSIN_DOM"/>
    <property type="match status" value="1"/>
</dbReference>
<keyword evidence="1" id="KW-1015">Disulfide bond</keyword>
<dbReference type="SUPFAM" id="SSF50494">
    <property type="entry name" value="Trypsin-like serine proteases"/>
    <property type="match status" value="1"/>
</dbReference>
<name>A0A418WDM3_9PROT</name>
<dbReference type="AlphaFoldDB" id="A0A418WDM3"/>
<sequence length="119" mass="12576">MIPLDHDIALLELASPVVFDDHIGPIQISTPTTDETLLAPQQIIRAVGWGITDDGQASQDLLYADIEVQPLSTCANLEGYKGKISINMVCAGGDDVDTCNGDSGGGVFSEGTYPPRWSA</sequence>
<accession>A0A418WDM3</accession>
<gene>
    <name evidence="3" type="ORF">D3874_14820</name>
</gene>
<dbReference type="EMBL" id="QYUK01000011">
    <property type="protein sequence ID" value="RJF88133.1"/>
    <property type="molecule type" value="Genomic_DNA"/>
</dbReference>
<dbReference type="Proteomes" id="UP000284605">
    <property type="component" value="Unassembled WGS sequence"/>
</dbReference>
<reference evidence="3 4" key="1">
    <citation type="submission" date="2018-09" db="EMBL/GenBank/DDBJ databases">
        <authorList>
            <person name="Zhu H."/>
        </authorList>
    </citation>
    <scope>NUCLEOTIDE SEQUENCE [LARGE SCALE GENOMIC DNA]</scope>
    <source>
        <strain evidence="3 4">K1W22B-8</strain>
    </source>
</reference>
<protein>
    <recommendedName>
        <fullName evidence="2">Peptidase S1 domain-containing protein</fullName>
    </recommendedName>
</protein>
<dbReference type="PRINTS" id="PR00722">
    <property type="entry name" value="CHYMOTRYPSIN"/>
</dbReference>
<organism evidence="3 4">
    <name type="scientific">Oleomonas cavernae</name>
    <dbReference type="NCBI Taxonomy" id="2320859"/>
    <lineage>
        <taxon>Bacteria</taxon>
        <taxon>Pseudomonadati</taxon>
        <taxon>Pseudomonadota</taxon>
        <taxon>Alphaproteobacteria</taxon>
        <taxon>Acetobacterales</taxon>
        <taxon>Acetobacteraceae</taxon>
        <taxon>Oleomonas</taxon>
    </lineage>
</organism>
<evidence type="ECO:0000256" key="1">
    <source>
        <dbReference type="ARBA" id="ARBA00023157"/>
    </source>
</evidence>
<dbReference type="OrthoDB" id="267336at2"/>
<evidence type="ECO:0000313" key="3">
    <source>
        <dbReference type="EMBL" id="RJF88133.1"/>
    </source>
</evidence>
<dbReference type="PANTHER" id="PTHR24252">
    <property type="entry name" value="ACROSIN-RELATED"/>
    <property type="match status" value="1"/>
</dbReference>
<dbReference type="Pfam" id="PF00089">
    <property type="entry name" value="Trypsin"/>
    <property type="match status" value="1"/>
</dbReference>
<evidence type="ECO:0000259" key="2">
    <source>
        <dbReference type="PROSITE" id="PS50240"/>
    </source>
</evidence>
<feature type="domain" description="Peptidase S1" evidence="2">
    <location>
        <begin position="1"/>
        <end position="119"/>
    </location>
</feature>
<proteinExistence type="predicted"/>
<keyword evidence="4" id="KW-1185">Reference proteome</keyword>